<name>A0A0C9S1J9_9CONI</name>
<comment type="subcellular location">
    <subcellularLocation>
        <location evidence="1">Plastid</location>
        <location evidence="1">Chloroplast</location>
    </subcellularLocation>
</comment>
<dbReference type="InterPro" id="IPR000206">
    <property type="entry name" value="Ribosomal_bL12"/>
</dbReference>
<dbReference type="NCBIfam" id="TIGR00855">
    <property type="entry name" value="L12"/>
    <property type="match status" value="1"/>
</dbReference>
<protein>
    <submittedName>
        <fullName evidence="11">TSA: Wollemia nobilis Ref_Wollemi_Transcript_25250_1049 transcribed RNA sequence</fullName>
    </submittedName>
</protein>
<dbReference type="PANTHER" id="PTHR45987:SF26">
    <property type="entry name" value="LARGE RIBOSOMAL SUBUNIT PROTEIN BL12CX-RELATED"/>
    <property type="match status" value="1"/>
</dbReference>
<dbReference type="AlphaFoldDB" id="A0A0C9S1J9"/>
<dbReference type="GO" id="GO:0003729">
    <property type="term" value="F:mRNA binding"/>
    <property type="evidence" value="ECO:0007669"/>
    <property type="project" value="TreeGrafter"/>
</dbReference>
<feature type="domain" description="Large ribosomal subunit protein bL12 C-terminal" evidence="9">
    <location>
        <begin position="133"/>
        <end position="199"/>
    </location>
</feature>
<keyword evidence="5" id="KW-0809">Transit peptide</keyword>
<sequence length="200" mass="20518">MAALTQSLRLLSSATSALPSSSKPTPPISAAAAPPASRFMGAPLRLQPQAPLSHSSSRRAAAVRAAVASPKVEQLGAELKQLTLEEARSLVEWLQEELGVSAATFAPAASVAAPGAAGGAAEAAPAVEEKTEFDVVIEEVPSSARIAVIKVIRALTNLALKDAKDMIEGLPKKLKEAVAKDDAEDAKKKLEEAGAKVGIV</sequence>
<keyword evidence="4" id="KW-0934">Plastid</keyword>
<dbReference type="Gene3D" id="1.20.5.710">
    <property type="entry name" value="Single helix bin"/>
    <property type="match status" value="1"/>
</dbReference>
<dbReference type="GO" id="GO:0005840">
    <property type="term" value="C:ribosome"/>
    <property type="evidence" value="ECO:0007669"/>
    <property type="project" value="UniProtKB-KW"/>
</dbReference>
<evidence type="ECO:0000259" key="10">
    <source>
        <dbReference type="Pfam" id="PF16320"/>
    </source>
</evidence>
<evidence type="ECO:0000256" key="7">
    <source>
        <dbReference type="ARBA" id="ARBA00023274"/>
    </source>
</evidence>
<dbReference type="PANTHER" id="PTHR45987">
    <property type="entry name" value="39S RIBOSOMAL PROTEIN L12"/>
    <property type="match status" value="1"/>
</dbReference>
<feature type="region of interest" description="Disordered" evidence="8">
    <location>
        <begin position="15"/>
        <end position="34"/>
    </location>
</feature>
<reference evidence="11" key="1">
    <citation type="submission" date="2015-02" db="EMBL/GenBank/DDBJ databases">
        <title>A transcriptome of Wollemia nobilis - a relic of Gondwana.</title>
        <authorList>
            <person name="Chia J.Y."/>
            <person name="Leong Y.S."/>
            <person name="Abdul Karim S."/>
            <person name="Wan Azmi N."/>
            <person name="Hercus R."/>
            <person name="Croft L."/>
        </authorList>
    </citation>
    <scope>NUCLEOTIDE SEQUENCE</scope>
    <source>
        <strain evidence="11">MaeBrown</strain>
        <tissue evidence="11">Leaf</tissue>
    </source>
</reference>
<evidence type="ECO:0000256" key="1">
    <source>
        <dbReference type="ARBA" id="ARBA00004229"/>
    </source>
</evidence>
<evidence type="ECO:0000256" key="3">
    <source>
        <dbReference type="ARBA" id="ARBA00022528"/>
    </source>
</evidence>
<organism evidence="11">
    <name type="scientific">Wollemia nobilis</name>
    <dbReference type="NCBI Taxonomy" id="56998"/>
    <lineage>
        <taxon>Eukaryota</taxon>
        <taxon>Viridiplantae</taxon>
        <taxon>Streptophyta</taxon>
        <taxon>Embryophyta</taxon>
        <taxon>Tracheophyta</taxon>
        <taxon>Spermatophyta</taxon>
        <taxon>Pinopsida</taxon>
        <taxon>Pinidae</taxon>
        <taxon>Conifers II</taxon>
        <taxon>Araucariales</taxon>
        <taxon>Araucariaceae</taxon>
        <taxon>Wollemia</taxon>
    </lineage>
</organism>
<dbReference type="GO" id="GO:0009507">
    <property type="term" value="C:chloroplast"/>
    <property type="evidence" value="ECO:0007669"/>
    <property type="project" value="UniProtKB-SubCell"/>
</dbReference>
<dbReference type="Pfam" id="PF00542">
    <property type="entry name" value="Ribosomal_L12"/>
    <property type="match status" value="1"/>
</dbReference>
<evidence type="ECO:0000256" key="6">
    <source>
        <dbReference type="ARBA" id="ARBA00022980"/>
    </source>
</evidence>
<dbReference type="Gene3D" id="3.30.1390.10">
    <property type="match status" value="1"/>
</dbReference>
<dbReference type="CDD" id="cd00387">
    <property type="entry name" value="Ribosomal_L7_L12"/>
    <property type="match status" value="1"/>
</dbReference>
<evidence type="ECO:0000313" key="11">
    <source>
        <dbReference type="EMBL" id="JAG85677.1"/>
    </source>
</evidence>
<dbReference type="GO" id="GO:0003735">
    <property type="term" value="F:structural constituent of ribosome"/>
    <property type="evidence" value="ECO:0007669"/>
    <property type="project" value="InterPro"/>
</dbReference>
<proteinExistence type="inferred from homology"/>
<dbReference type="FunFam" id="3.30.1390.10:FF:000001">
    <property type="entry name" value="50S ribosomal protein L7/L12"/>
    <property type="match status" value="1"/>
</dbReference>
<dbReference type="InterPro" id="IPR036235">
    <property type="entry name" value="Ribosomal_bL12_oligo_N_sf"/>
</dbReference>
<dbReference type="SUPFAM" id="SSF54736">
    <property type="entry name" value="ClpS-like"/>
    <property type="match status" value="1"/>
</dbReference>
<evidence type="ECO:0000256" key="2">
    <source>
        <dbReference type="ARBA" id="ARBA00007197"/>
    </source>
</evidence>
<dbReference type="EMBL" id="GCHU01025061">
    <property type="protein sequence ID" value="JAG85677.1"/>
    <property type="molecule type" value="Transcribed_RNA"/>
</dbReference>
<keyword evidence="6" id="KW-0689">Ribosomal protein</keyword>
<dbReference type="HAMAP" id="MF_00368">
    <property type="entry name" value="Ribosomal_bL12"/>
    <property type="match status" value="1"/>
</dbReference>
<feature type="domain" description="Large ribosomal subunit protein bL12 oligomerization" evidence="10">
    <location>
        <begin position="71"/>
        <end position="120"/>
    </location>
</feature>
<dbReference type="InterPro" id="IPR008932">
    <property type="entry name" value="Ribosomal_bL12_oligo"/>
</dbReference>
<keyword evidence="7" id="KW-0687">Ribonucleoprotein</keyword>
<dbReference type="GO" id="GO:0006412">
    <property type="term" value="P:translation"/>
    <property type="evidence" value="ECO:0007669"/>
    <property type="project" value="InterPro"/>
</dbReference>
<dbReference type="Pfam" id="PF16320">
    <property type="entry name" value="Ribosomal_L12_N"/>
    <property type="match status" value="1"/>
</dbReference>
<dbReference type="InterPro" id="IPR014719">
    <property type="entry name" value="Ribosomal_bL12_C/ClpS-like"/>
</dbReference>
<evidence type="ECO:0000256" key="5">
    <source>
        <dbReference type="ARBA" id="ARBA00022946"/>
    </source>
</evidence>
<evidence type="ECO:0000259" key="9">
    <source>
        <dbReference type="Pfam" id="PF00542"/>
    </source>
</evidence>
<evidence type="ECO:0000256" key="8">
    <source>
        <dbReference type="SAM" id="MobiDB-lite"/>
    </source>
</evidence>
<dbReference type="GO" id="GO:1990904">
    <property type="term" value="C:ribonucleoprotein complex"/>
    <property type="evidence" value="ECO:0007669"/>
    <property type="project" value="UniProtKB-KW"/>
</dbReference>
<evidence type="ECO:0000256" key="4">
    <source>
        <dbReference type="ARBA" id="ARBA00022640"/>
    </source>
</evidence>
<dbReference type="InterPro" id="IPR013823">
    <property type="entry name" value="Ribosomal_bL12_C"/>
</dbReference>
<keyword evidence="3" id="KW-0150">Chloroplast</keyword>
<accession>A0A0C9S1J9</accession>
<dbReference type="SUPFAM" id="SSF48300">
    <property type="entry name" value="Ribosomal protein L7/12, oligomerisation (N-terminal) domain"/>
    <property type="match status" value="1"/>
</dbReference>
<comment type="similarity">
    <text evidence="2">Belongs to the bacterial ribosomal protein bL12 family.</text>
</comment>